<protein>
    <submittedName>
        <fullName evidence="1">Uncharacterized protein</fullName>
    </submittedName>
</protein>
<evidence type="ECO:0000313" key="1">
    <source>
        <dbReference type="EMBL" id="JAD48624.1"/>
    </source>
</evidence>
<organism evidence="1">
    <name type="scientific">Arundo donax</name>
    <name type="common">Giant reed</name>
    <name type="synonym">Donax arundinaceus</name>
    <dbReference type="NCBI Taxonomy" id="35708"/>
    <lineage>
        <taxon>Eukaryota</taxon>
        <taxon>Viridiplantae</taxon>
        <taxon>Streptophyta</taxon>
        <taxon>Embryophyta</taxon>
        <taxon>Tracheophyta</taxon>
        <taxon>Spermatophyta</taxon>
        <taxon>Magnoliopsida</taxon>
        <taxon>Liliopsida</taxon>
        <taxon>Poales</taxon>
        <taxon>Poaceae</taxon>
        <taxon>PACMAD clade</taxon>
        <taxon>Arundinoideae</taxon>
        <taxon>Arundineae</taxon>
        <taxon>Arundo</taxon>
    </lineage>
</organism>
<name>A0A0A9AAF5_ARUDO</name>
<dbReference type="PROSITE" id="PS51257">
    <property type="entry name" value="PROKAR_LIPOPROTEIN"/>
    <property type="match status" value="1"/>
</dbReference>
<reference evidence="1" key="2">
    <citation type="journal article" date="2015" name="Data Brief">
        <title>Shoot transcriptome of the giant reed, Arundo donax.</title>
        <authorList>
            <person name="Barrero R.A."/>
            <person name="Guerrero F.D."/>
            <person name="Moolhuijzen P."/>
            <person name="Goolsby J.A."/>
            <person name="Tidwell J."/>
            <person name="Bellgard S.E."/>
            <person name="Bellgard M.I."/>
        </authorList>
    </citation>
    <scope>NUCLEOTIDE SEQUENCE</scope>
    <source>
        <tissue evidence="1">Shoot tissue taken approximately 20 cm above the soil surface</tissue>
    </source>
</reference>
<reference evidence="1" key="1">
    <citation type="submission" date="2014-09" db="EMBL/GenBank/DDBJ databases">
        <authorList>
            <person name="Magalhaes I.L.F."/>
            <person name="Oliveira U."/>
            <person name="Santos F.R."/>
            <person name="Vidigal T.H.D.A."/>
            <person name="Brescovit A.D."/>
            <person name="Santos A.J."/>
        </authorList>
    </citation>
    <scope>NUCLEOTIDE SEQUENCE</scope>
    <source>
        <tissue evidence="1">Shoot tissue taken approximately 20 cm above the soil surface</tissue>
    </source>
</reference>
<dbReference type="EMBL" id="GBRH01249271">
    <property type="protein sequence ID" value="JAD48624.1"/>
    <property type="molecule type" value="Transcribed_RNA"/>
</dbReference>
<proteinExistence type="predicted"/>
<sequence>MQSLKRKKRSMFIQCILLACSWQHDISSITPVLRC</sequence>
<dbReference type="AlphaFoldDB" id="A0A0A9AAF5"/>
<accession>A0A0A9AAF5</accession>